<dbReference type="SUPFAM" id="SSF52172">
    <property type="entry name" value="CheY-like"/>
    <property type="match status" value="1"/>
</dbReference>
<dbReference type="InterPro" id="IPR039420">
    <property type="entry name" value="WalR-like"/>
</dbReference>
<dbReference type="PROSITE" id="PS51755">
    <property type="entry name" value="OMPR_PHOB"/>
    <property type="match status" value="1"/>
</dbReference>
<evidence type="ECO:0000313" key="7">
    <source>
        <dbReference type="Proteomes" id="UP000660339"/>
    </source>
</evidence>
<dbReference type="SMART" id="SM00448">
    <property type="entry name" value="REC"/>
    <property type="match status" value="1"/>
</dbReference>
<proteinExistence type="predicted"/>
<dbReference type="InterPro" id="IPR036388">
    <property type="entry name" value="WH-like_DNA-bd_sf"/>
</dbReference>
<dbReference type="InterPro" id="IPR001789">
    <property type="entry name" value="Sig_transdc_resp-reg_receiver"/>
</dbReference>
<evidence type="ECO:0000256" key="3">
    <source>
        <dbReference type="PROSITE-ProRule" id="PRU01091"/>
    </source>
</evidence>
<comment type="caution">
    <text evidence="6">The sequence shown here is derived from an EMBL/GenBank/DDBJ whole genome shotgun (WGS) entry which is preliminary data.</text>
</comment>
<dbReference type="AlphaFoldDB" id="A0A8J3LDU4"/>
<evidence type="ECO:0000256" key="1">
    <source>
        <dbReference type="ARBA" id="ARBA00023125"/>
    </source>
</evidence>
<dbReference type="GO" id="GO:0032993">
    <property type="term" value="C:protein-DNA complex"/>
    <property type="evidence" value="ECO:0007669"/>
    <property type="project" value="TreeGrafter"/>
</dbReference>
<reference evidence="6" key="1">
    <citation type="submission" date="2021-01" db="EMBL/GenBank/DDBJ databases">
        <title>Whole genome shotgun sequence of Catellatospora methionotrophica NBRC 14553.</title>
        <authorList>
            <person name="Komaki H."/>
            <person name="Tamura T."/>
        </authorList>
    </citation>
    <scope>NUCLEOTIDE SEQUENCE</scope>
    <source>
        <strain evidence="6">NBRC 14553</strain>
    </source>
</reference>
<dbReference type="InterPro" id="IPR011006">
    <property type="entry name" value="CheY-like_superfamily"/>
</dbReference>
<keyword evidence="1 3" id="KW-0238">DNA-binding</keyword>
<organism evidence="6 7">
    <name type="scientific">Catellatospora methionotrophica</name>
    <dbReference type="NCBI Taxonomy" id="121620"/>
    <lineage>
        <taxon>Bacteria</taxon>
        <taxon>Bacillati</taxon>
        <taxon>Actinomycetota</taxon>
        <taxon>Actinomycetes</taxon>
        <taxon>Micromonosporales</taxon>
        <taxon>Micromonosporaceae</taxon>
        <taxon>Catellatospora</taxon>
    </lineage>
</organism>
<dbReference type="PROSITE" id="PS50110">
    <property type="entry name" value="RESPONSE_REGULATORY"/>
    <property type="match status" value="1"/>
</dbReference>
<feature type="modified residue" description="4-aspartylphosphate" evidence="2">
    <location>
        <position position="58"/>
    </location>
</feature>
<dbReference type="CDD" id="cd00383">
    <property type="entry name" value="trans_reg_C"/>
    <property type="match status" value="1"/>
</dbReference>
<dbReference type="GO" id="GO:0000976">
    <property type="term" value="F:transcription cis-regulatory region binding"/>
    <property type="evidence" value="ECO:0007669"/>
    <property type="project" value="TreeGrafter"/>
</dbReference>
<keyword evidence="7" id="KW-1185">Reference proteome</keyword>
<feature type="DNA-binding region" description="OmpR/PhoB-type" evidence="3">
    <location>
        <begin position="131"/>
        <end position="226"/>
    </location>
</feature>
<dbReference type="Gene3D" id="1.10.10.10">
    <property type="entry name" value="Winged helix-like DNA-binding domain superfamily/Winged helix DNA-binding domain"/>
    <property type="match status" value="1"/>
</dbReference>
<dbReference type="PANTHER" id="PTHR48111">
    <property type="entry name" value="REGULATOR OF RPOS"/>
    <property type="match status" value="1"/>
</dbReference>
<feature type="domain" description="Response regulatory" evidence="4">
    <location>
        <begin position="9"/>
        <end position="123"/>
    </location>
</feature>
<keyword evidence="2" id="KW-0597">Phosphoprotein</keyword>
<sequence length="229" mass="25063">MLASLAAVRVLVVEDDPEVRGVVVTALRSVGFAVDQAADWSQADVSMSVNDYDCLVLDRILPEGDSAGQLRRRREAGLGVPALMLTALDDVTDRVAGFEAGADDYVVKPFVAAELVLRVRALCRRRGTMLPPVMRAGDVEVDTARREVRRDGILLTLTPKEFSVLEMLLVRRPAVVTRADLFEHCWDEQADPTSNVVDVVVGQLRRKLGDPPVITTVRGTGYRVDLAGR</sequence>
<dbReference type="SMART" id="SM00862">
    <property type="entry name" value="Trans_reg_C"/>
    <property type="match status" value="1"/>
</dbReference>
<gene>
    <name evidence="6" type="primary">cutR_1</name>
    <name evidence="6" type="ORF">Cme02nite_57240</name>
</gene>
<dbReference type="PANTHER" id="PTHR48111:SF36">
    <property type="entry name" value="TRANSCRIPTIONAL REGULATORY PROTEIN CUTR"/>
    <property type="match status" value="1"/>
</dbReference>
<name>A0A8J3LDU4_9ACTN</name>
<dbReference type="Pfam" id="PF00072">
    <property type="entry name" value="Response_reg"/>
    <property type="match status" value="1"/>
</dbReference>
<evidence type="ECO:0000259" key="5">
    <source>
        <dbReference type="PROSITE" id="PS51755"/>
    </source>
</evidence>
<feature type="domain" description="OmpR/PhoB-type" evidence="5">
    <location>
        <begin position="131"/>
        <end position="226"/>
    </location>
</feature>
<dbReference type="Proteomes" id="UP000660339">
    <property type="component" value="Unassembled WGS sequence"/>
</dbReference>
<dbReference type="Pfam" id="PF00486">
    <property type="entry name" value="Trans_reg_C"/>
    <property type="match status" value="1"/>
</dbReference>
<dbReference type="Gene3D" id="3.40.50.2300">
    <property type="match status" value="1"/>
</dbReference>
<evidence type="ECO:0000256" key="2">
    <source>
        <dbReference type="PROSITE-ProRule" id="PRU00169"/>
    </source>
</evidence>
<protein>
    <submittedName>
        <fullName evidence="6">Transcriptional regulatory protein CutR</fullName>
    </submittedName>
</protein>
<accession>A0A8J3LDU4</accession>
<dbReference type="GO" id="GO:0005829">
    <property type="term" value="C:cytosol"/>
    <property type="evidence" value="ECO:0007669"/>
    <property type="project" value="TreeGrafter"/>
</dbReference>
<evidence type="ECO:0000259" key="4">
    <source>
        <dbReference type="PROSITE" id="PS50110"/>
    </source>
</evidence>
<dbReference type="InterPro" id="IPR001867">
    <property type="entry name" value="OmpR/PhoB-type_DNA-bd"/>
</dbReference>
<dbReference type="EMBL" id="BONJ01000031">
    <property type="protein sequence ID" value="GIG17392.1"/>
    <property type="molecule type" value="Genomic_DNA"/>
</dbReference>
<dbReference type="GO" id="GO:0006355">
    <property type="term" value="P:regulation of DNA-templated transcription"/>
    <property type="evidence" value="ECO:0007669"/>
    <property type="project" value="InterPro"/>
</dbReference>
<evidence type="ECO:0000313" key="6">
    <source>
        <dbReference type="EMBL" id="GIG17392.1"/>
    </source>
</evidence>
<dbReference type="Gene3D" id="6.10.250.690">
    <property type="match status" value="1"/>
</dbReference>
<dbReference type="GO" id="GO:0000156">
    <property type="term" value="F:phosphorelay response regulator activity"/>
    <property type="evidence" value="ECO:0007669"/>
    <property type="project" value="TreeGrafter"/>
</dbReference>